<proteinExistence type="predicted"/>
<evidence type="ECO:0000256" key="1">
    <source>
        <dbReference type="SAM" id="Coils"/>
    </source>
</evidence>
<organism evidence="2 3">
    <name type="scientific">Globisporangium ultimum (strain ATCC 200006 / CBS 805.95 / DAOM BR144)</name>
    <name type="common">Pythium ultimum</name>
    <dbReference type="NCBI Taxonomy" id="431595"/>
    <lineage>
        <taxon>Eukaryota</taxon>
        <taxon>Sar</taxon>
        <taxon>Stramenopiles</taxon>
        <taxon>Oomycota</taxon>
        <taxon>Peronosporomycetes</taxon>
        <taxon>Pythiales</taxon>
        <taxon>Pythiaceae</taxon>
        <taxon>Globisporangium</taxon>
    </lineage>
</organism>
<sequence length="434" mass="49569">MEPPAYARKALDAQHLPAQWTPVDQEIIEDLLLSPFDFAASSSSHQSPPPSSTMPAFPSIDAVHPVQMPYAAPSYIMASTGAHPSSLLQQHHGPVWPRRTLQNTAVAYPNLLGQLMGNDETRKAKHREVQRRFMERKKEQIKRTKQLARQLEMKYGILNLSAEKKGLQEENDALETKIADYGGAAILSREQVDVILEDQLKKVKENYEPITDNEWSELLRKNIDDYEITTRESNYVSTGITVMGWSDRRKQENSSLKFIMSKQFPHLNAAEFMNTAFTKLWLQKTHSSLFNAAVTIKIQILQQINDDTIVMHRAFFNPQTNGVIHSIETMCRLQHGHDYIVFLRSPDRNPIQRCVADNYDWVHIWTSLVFSPLPARHGGRSVSKGGCLFRYGGILRDFAVPDIKYWLMEMLWVLLRFESVIAAPVFSLPHAEST</sequence>
<evidence type="ECO:0000313" key="3">
    <source>
        <dbReference type="Proteomes" id="UP000019132"/>
    </source>
</evidence>
<dbReference type="CDD" id="cd14688">
    <property type="entry name" value="bZIP_YAP"/>
    <property type="match status" value="1"/>
</dbReference>
<reference evidence="2" key="3">
    <citation type="submission" date="2015-02" db="UniProtKB">
        <authorList>
            <consortium name="EnsemblProtists"/>
        </authorList>
    </citation>
    <scope>IDENTIFICATION</scope>
    <source>
        <strain evidence="2">DAOM BR144</strain>
    </source>
</reference>
<accession>K3WDE6</accession>
<dbReference type="HOGENOM" id="CLU_034610_4_1_1"/>
<dbReference type="InParanoid" id="K3WDE6"/>
<name>K3WDE6_GLOUD</name>
<reference evidence="3" key="2">
    <citation type="submission" date="2010-04" db="EMBL/GenBank/DDBJ databases">
        <authorList>
            <person name="Buell R."/>
            <person name="Hamilton J."/>
            <person name="Hostetler J."/>
        </authorList>
    </citation>
    <scope>NUCLEOTIDE SEQUENCE [LARGE SCALE GENOMIC DNA]</scope>
    <source>
        <strain evidence="3">DAOM:BR144</strain>
    </source>
</reference>
<dbReference type="VEuPathDB" id="FungiDB:PYU1_G002984"/>
<protein>
    <recommendedName>
        <fullName evidence="4">BZIP domain-containing protein</fullName>
    </recommendedName>
</protein>
<dbReference type="Gene3D" id="1.20.5.170">
    <property type="match status" value="1"/>
</dbReference>
<dbReference type="eggNOG" id="ENOG502SKZB">
    <property type="taxonomic scope" value="Eukaryota"/>
</dbReference>
<dbReference type="Proteomes" id="UP000019132">
    <property type="component" value="Unassembled WGS sequence"/>
</dbReference>
<dbReference type="OMA" id="WLMEMLY"/>
<dbReference type="EMBL" id="GL376628">
    <property type="status" value="NOT_ANNOTATED_CDS"/>
    <property type="molecule type" value="Genomic_DNA"/>
</dbReference>
<keyword evidence="3" id="KW-1185">Reference proteome</keyword>
<feature type="coiled-coil region" evidence="1">
    <location>
        <begin position="134"/>
        <end position="184"/>
    </location>
</feature>
<dbReference type="AlphaFoldDB" id="K3WDE6"/>
<reference evidence="3" key="1">
    <citation type="journal article" date="2010" name="Genome Biol.">
        <title>Genome sequence of the necrotrophic plant pathogen Pythium ultimum reveals original pathogenicity mechanisms and effector repertoire.</title>
        <authorList>
            <person name="Levesque C.A."/>
            <person name="Brouwer H."/>
            <person name="Cano L."/>
            <person name="Hamilton J.P."/>
            <person name="Holt C."/>
            <person name="Huitema E."/>
            <person name="Raffaele S."/>
            <person name="Robideau G.P."/>
            <person name="Thines M."/>
            <person name="Win J."/>
            <person name="Zerillo M.M."/>
            <person name="Beakes G.W."/>
            <person name="Boore J.L."/>
            <person name="Busam D."/>
            <person name="Dumas B."/>
            <person name="Ferriera S."/>
            <person name="Fuerstenberg S.I."/>
            <person name="Gachon C.M."/>
            <person name="Gaulin E."/>
            <person name="Govers F."/>
            <person name="Grenville-Briggs L."/>
            <person name="Horner N."/>
            <person name="Hostetler J."/>
            <person name="Jiang R.H."/>
            <person name="Johnson J."/>
            <person name="Krajaejun T."/>
            <person name="Lin H."/>
            <person name="Meijer H.J."/>
            <person name="Moore B."/>
            <person name="Morris P."/>
            <person name="Phuntmart V."/>
            <person name="Puiu D."/>
            <person name="Shetty J."/>
            <person name="Stajich J.E."/>
            <person name="Tripathy S."/>
            <person name="Wawra S."/>
            <person name="van West P."/>
            <person name="Whitty B.R."/>
            <person name="Coutinho P.M."/>
            <person name="Henrissat B."/>
            <person name="Martin F."/>
            <person name="Thomas P.D."/>
            <person name="Tyler B.M."/>
            <person name="De Vries R.P."/>
            <person name="Kamoun S."/>
            <person name="Yandell M."/>
            <person name="Tisserat N."/>
            <person name="Buell C.R."/>
        </authorList>
    </citation>
    <scope>NUCLEOTIDE SEQUENCE</scope>
    <source>
        <strain evidence="3">DAOM:BR144</strain>
    </source>
</reference>
<dbReference type="EnsemblProtists" id="PYU1_T002987">
    <property type="protein sequence ID" value="PYU1_T002987"/>
    <property type="gene ID" value="PYU1_G002984"/>
</dbReference>
<keyword evidence="1" id="KW-0175">Coiled coil</keyword>
<evidence type="ECO:0008006" key="4">
    <source>
        <dbReference type="Google" id="ProtNLM"/>
    </source>
</evidence>
<evidence type="ECO:0000313" key="2">
    <source>
        <dbReference type="EnsemblProtists" id="PYU1_T002987"/>
    </source>
</evidence>